<feature type="coiled-coil region" evidence="1">
    <location>
        <begin position="188"/>
        <end position="226"/>
    </location>
</feature>
<feature type="compositionally biased region" description="Basic and acidic residues" evidence="2">
    <location>
        <begin position="374"/>
        <end position="388"/>
    </location>
</feature>
<gene>
    <name evidence="3" type="ORF">NEZAVI_LOCUS12468</name>
</gene>
<organism evidence="3 4">
    <name type="scientific">Nezara viridula</name>
    <name type="common">Southern green stink bug</name>
    <name type="synonym">Cimex viridulus</name>
    <dbReference type="NCBI Taxonomy" id="85310"/>
    <lineage>
        <taxon>Eukaryota</taxon>
        <taxon>Metazoa</taxon>
        <taxon>Ecdysozoa</taxon>
        <taxon>Arthropoda</taxon>
        <taxon>Hexapoda</taxon>
        <taxon>Insecta</taxon>
        <taxon>Pterygota</taxon>
        <taxon>Neoptera</taxon>
        <taxon>Paraneoptera</taxon>
        <taxon>Hemiptera</taxon>
        <taxon>Heteroptera</taxon>
        <taxon>Panheteroptera</taxon>
        <taxon>Pentatomomorpha</taxon>
        <taxon>Pentatomoidea</taxon>
        <taxon>Pentatomidae</taxon>
        <taxon>Pentatominae</taxon>
        <taxon>Nezara</taxon>
    </lineage>
</organism>
<evidence type="ECO:0000256" key="2">
    <source>
        <dbReference type="SAM" id="MobiDB-lite"/>
    </source>
</evidence>
<dbReference type="Proteomes" id="UP001152798">
    <property type="component" value="Chromosome 5"/>
</dbReference>
<evidence type="ECO:0000313" key="4">
    <source>
        <dbReference type="Proteomes" id="UP001152798"/>
    </source>
</evidence>
<keyword evidence="4" id="KW-1185">Reference proteome</keyword>
<evidence type="ECO:0000256" key="1">
    <source>
        <dbReference type="SAM" id="Coils"/>
    </source>
</evidence>
<accession>A0A9P0HJV4</accession>
<feature type="region of interest" description="Disordered" evidence="2">
    <location>
        <begin position="362"/>
        <end position="388"/>
    </location>
</feature>
<reference evidence="3" key="1">
    <citation type="submission" date="2022-01" db="EMBL/GenBank/DDBJ databases">
        <authorList>
            <person name="King R."/>
        </authorList>
    </citation>
    <scope>NUCLEOTIDE SEQUENCE</scope>
</reference>
<dbReference type="AlphaFoldDB" id="A0A9P0HJV4"/>
<protein>
    <recommendedName>
        <fullName evidence="5">Reverse transcriptase domain-containing protein</fullName>
    </recommendedName>
</protein>
<proteinExistence type="predicted"/>
<dbReference type="OrthoDB" id="536093at2759"/>
<sequence length="388" mass="44916">MANSNRQMKAKCVVEEIHCDRFGKCELEFKRIQKLVDETVNRITFAMTVPKLLDNDLDLIKSCLTEDQLKLLKQIFAQYFPSESLWLSKKTTRYSNLYCMQSLDKIEEYFNTYSTRTENIPLRDEYEFSYALQLLYTNENIRKISINNKTSISEAGFNFVQDMKLFLYSLIDKLKMSPQQSETKEAYLRKLCQHHHELTDEAHILEEEAIEQVKSMEENLKTKLNDVLEVKHRSDSLMEDCRAYIQKSGLSHSSAWSGKAAIRTNPNGTIYDRLTQHLAYADDVVISARTRAALEEFENTAANLGMIINDGKPVYMQTSKNKYNTNEQLNLGRRTFRAVPIHERHLQGSPIGYAYVRIASVELPPESDPEEEDVSHPETRPDEDNKGL</sequence>
<evidence type="ECO:0000313" key="3">
    <source>
        <dbReference type="EMBL" id="CAH1403965.1"/>
    </source>
</evidence>
<keyword evidence="1" id="KW-0175">Coiled coil</keyword>
<evidence type="ECO:0008006" key="5">
    <source>
        <dbReference type="Google" id="ProtNLM"/>
    </source>
</evidence>
<dbReference type="EMBL" id="OV725081">
    <property type="protein sequence ID" value="CAH1403965.1"/>
    <property type="molecule type" value="Genomic_DNA"/>
</dbReference>
<name>A0A9P0HJV4_NEZVI</name>